<gene>
    <name evidence="1" type="ORF">DARMORV10_C05P24900.1</name>
</gene>
<sequence>MRQYLVLAFTGATARFMKRRKKIGWALRVKEESDLVFSFSDLRRILPGKGTCFGGDASSITYLLFLCDGEIYGGEFSKVRGQSFVFWFSETT</sequence>
<proteinExistence type="predicted"/>
<name>A0A816KZT4_BRANA</name>
<dbReference type="EMBL" id="HG994369">
    <property type="protein sequence ID" value="CAF1928213.1"/>
    <property type="molecule type" value="Genomic_DNA"/>
</dbReference>
<protein>
    <submittedName>
        <fullName evidence="1">(rape) hypothetical protein</fullName>
    </submittedName>
</protein>
<accession>A0A816KZT4</accession>
<dbReference type="Proteomes" id="UP001295469">
    <property type="component" value="Chromosome C05"/>
</dbReference>
<organism evidence="1">
    <name type="scientific">Brassica napus</name>
    <name type="common">Rape</name>
    <dbReference type="NCBI Taxonomy" id="3708"/>
    <lineage>
        <taxon>Eukaryota</taxon>
        <taxon>Viridiplantae</taxon>
        <taxon>Streptophyta</taxon>
        <taxon>Embryophyta</taxon>
        <taxon>Tracheophyta</taxon>
        <taxon>Spermatophyta</taxon>
        <taxon>Magnoliopsida</taxon>
        <taxon>eudicotyledons</taxon>
        <taxon>Gunneridae</taxon>
        <taxon>Pentapetalae</taxon>
        <taxon>rosids</taxon>
        <taxon>malvids</taxon>
        <taxon>Brassicales</taxon>
        <taxon>Brassicaceae</taxon>
        <taxon>Brassiceae</taxon>
        <taxon>Brassica</taxon>
    </lineage>
</organism>
<reference evidence="1" key="1">
    <citation type="submission" date="2021-01" db="EMBL/GenBank/DDBJ databases">
        <authorList>
            <consortium name="Genoscope - CEA"/>
            <person name="William W."/>
        </authorList>
    </citation>
    <scope>NUCLEOTIDE SEQUENCE</scope>
</reference>
<evidence type="ECO:0000313" key="1">
    <source>
        <dbReference type="EMBL" id="CAF1928213.1"/>
    </source>
</evidence>
<dbReference type="AlphaFoldDB" id="A0A816KZT4"/>